<reference evidence="2" key="1">
    <citation type="submission" date="2021-05" db="EMBL/GenBank/DDBJ databases">
        <authorList>
            <person name="Khan N."/>
        </authorList>
    </citation>
    <scope>NUCLEOTIDE SEQUENCE</scope>
</reference>
<feature type="domain" description="2EXR" evidence="1">
    <location>
        <begin position="67"/>
        <end position="154"/>
    </location>
</feature>
<evidence type="ECO:0000313" key="2">
    <source>
        <dbReference type="EMBL" id="CAG7556962.1"/>
    </source>
</evidence>
<dbReference type="Proteomes" id="UP000693738">
    <property type="component" value="Unassembled WGS sequence"/>
</dbReference>
<gene>
    <name evidence="2" type="ORF">FEQUK3_LOCUS2686</name>
</gene>
<dbReference type="InterPro" id="IPR045518">
    <property type="entry name" value="2EXR"/>
</dbReference>
<dbReference type="PANTHER" id="PTHR35910:SF6">
    <property type="entry name" value="2EXR DOMAIN-CONTAINING PROTEIN"/>
    <property type="match status" value="1"/>
</dbReference>
<organism evidence="2 3">
    <name type="scientific">Fusarium equiseti</name>
    <name type="common">Fusarium scirpi</name>
    <dbReference type="NCBI Taxonomy" id="61235"/>
    <lineage>
        <taxon>Eukaryota</taxon>
        <taxon>Fungi</taxon>
        <taxon>Dikarya</taxon>
        <taxon>Ascomycota</taxon>
        <taxon>Pezizomycotina</taxon>
        <taxon>Sordariomycetes</taxon>
        <taxon>Hypocreomycetidae</taxon>
        <taxon>Hypocreales</taxon>
        <taxon>Nectriaceae</taxon>
        <taxon>Fusarium</taxon>
        <taxon>Fusarium incarnatum-equiseti species complex</taxon>
    </lineage>
</organism>
<dbReference type="AlphaFoldDB" id="A0A8J2IIC9"/>
<dbReference type="Pfam" id="PF20150">
    <property type="entry name" value="2EXR"/>
    <property type="match status" value="1"/>
</dbReference>
<dbReference type="PANTHER" id="PTHR35910">
    <property type="entry name" value="2EXR DOMAIN-CONTAINING PROTEIN"/>
    <property type="match status" value="1"/>
</dbReference>
<accession>A0A8J2IIC9</accession>
<sequence>MAEPPPSMSTSLQLNKIPKGGYKVTVTGADGTVIWRHESEHPSQITLNIGDTHHDYPVENAIPAATFPKFNQLPPEIRAKIWEFSLDQPRVFWPSSQYEDNELMHCTNFAHKPPAVRQVCREARKVSDRRGTFSFGWNGTLCASLWFDFTSDILLDHHYDEDFDAKELDSRFTDRVRNVALRHYEALELQDARLLKRFLRKYPSCQKIIFVWSGTRMTPVGDIKLYPIPDNELLDEGDGNCDKNWGELKTFFNEIWREGSFLTKWKITVKQLPIIEAAECIYVEKKHRERRWVE</sequence>
<protein>
    <recommendedName>
        <fullName evidence="1">2EXR domain-containing protein</fullName>
    </recommendedName>
</protein>
<evidence type="ECO:0000313" key="3">
    <source>
        <dbReference type="Proteomes" id="UP000693738"/>
    </source>
</evidence>
<name>A0A8J2IIC9_FUSEQ</name>
<comment type="caution">
    <text evidence="2">The sequence shown here is derived from an EMBL/GenBank/DDBJ whole genome shotgun (WGS) entry which is preliminary data.</text>
</comment>
<proteinExistence type="predicted"/>
<evidence type="ECO:0000259" key="1">
    <source>
        <dbReference type="Pfam" id="PF20150"/>
    </source>
</evidence>
<dbReference type="EMBL" id="CAJSTJ010000111">
    <property type="protein sequence ID" value="CAG7556962.1"/>
    <property type="molecule type" value="Genomic_DNA"/>
</dbReference>